<evidence type="ECO:0000256" key="1">
    <source>
        <dbReference type="ARBA" id="ARBA00007191"/>
    </source>
</evidence>
<evidence type="ECO:0000259" key="2">
    <source>
        <dbReference type="SMART" id="SM00960"/>
    </source>
</evidence>
<dbReference type="EMBL" id="CAJZBQ010000027">
    <property type="protein sequence ID" value="CAG9321018.1"/>
    <property type="molecule type" value="Genomic_DNA"/>
</dbReference>
<dbReference type="AlphaFoldDB" id="A0AAU9JBQ3"/>
<evidence type="ECO:0000313" key="4">
    <source>
        <dbReference type="Proteomes" id="UP001162131"/>
    </source>
</evidence>
<keyword evidence="4" id="KW-1185">Reference proteome</keyword>
<comment type="similarity">
    <text evidence="1">Belongs to the GAMAD family.</text>
</comment>
<organism evidence="3 4">
    <name type="scientific">Blepharisma stoltei</name>
    <dbReference type="NCBI Taxonomy" id="1481888"/>
    <lineage>
        <taxon>Eukaryota</taxon>
        <taxon>Sar</taxon>
        <taxon>Alveolata</taxon>
        <taxon>Ciliophora</taxon>
        <taxon>Postciliodesmatophora</taxon>
        <taxon>Heterotrichea</taxon>
        <taxon>Heterotrichida</taxon>
        <taxon>Blepharismidae</taxon>
        <taxon>Blepharisma</taxon>
    </lineage>
</organism>
<sequence>MSEIEEAINRVKGRVKGLLITGPDGNSVRSTMTKAEDSKLTGYINQLVDKARSVVRDVNPANDMTLLRFTLKRHEILVTPGRNFRIIVLQEINKSEEGAKPT</sequence>
<feature type="domain" description="Roadblock/LAMTOR2" evidence="2">
    <location>
        <begin position="4"/>
        <end position="90"/>
    </location>
</feature>
<dbReference type="SUPFAM" id="SSF103196">
    <property type="entry name" value="Roadblock/LC7 domain"/>
    <property type="match status" value="1"/>
</dbReference>
<protein>
    <recommendedName>
        <fullName evidence="2">Roadblock/LAMTOR2 domain-containing protein</fullName>
    </recommendedName>
</protein>
<dbReference type="Gene3D" id="3.30.450.30">
    <property type="entry name" value="Dynein light chain 2a, cytoplasmic"/>
    <property type="match status" value="1"/>
</dbReference>
<dbReference type="InterPro" id="IPR004942">
    <property type="entry name" value="Roadblock/LAMTOR2_dom"/>
</dbReference>
<gene>
    <name evidence="3" type="ORF">BSTOLATCC_MIC27590</name>
</gene>
<dbReference type="Proteomes" id="UP001162131">
    <property type="component" value="Unassembled WGS sequence"/>
</dbReference>
<dbReference type="Pfam" id="PF03259">
    <property type="entry name" value="Robl_LC7"/>
    <property type="match status" value="1"/>
</dbReference>
<comment type="caution">
    <text evidence="3">The sequence shown here is derived from an EMBL/GenBank/DDBJ whole genome shotgun (WGS) entry which is preliminary data.</text>
</comment>
<dbReference type="SMART" id="SM00960">
    <property type="entry name" value="Robl_LC7"/>
    <property type="match status" value="1"/>
</dbReference>
<dbReference type="PANTHER" id="PTHR10779">
    <property type="entry name" value="DYNEIN LIGHT CHAIN ROADBLOCK"/>
    <property type="match status" value="1"/>
</dbReference>
<accession>A0AAU9JBQ3</accession>
<evidence type="ECO:0000313" key="3">
    <source>
        <dbReference type="EMBL" id="CAG9321018.1"/>
    </source>
</evidence>
<name>A0AAU9JBQ3_9CILI</name>
<proteinExistence type="inferred from homology"/>
<reference evidence="3" key="1">
    <citation type="submission" date="2021-09" db="EMBL/GenBank/DDBJ databases">
        <authorList>
            <consortium name="AG Swart"/>
            <person name="Singh M."/>
            <person name="Singh A."/>
            <person name="Seah K."/>
            <person name="Emmerich C."/>
        </authorList>
    </citation>
    <scope>NUCLEOTIDE SEQUENCE</scope>
    <source>
        <strain evidence="3">ATCC30299</strain>
    </source>
</reference>